<protein>
    <submittedName>
        <fullName evidence="2">Derlin</fullName>
    </submittedName>
</protein>
<evidence type="ECO:0000313" key="1">
    <source>
        <dbReference type="Proteomes" id="UP000095286"/>
    </source>
</evidence>
<sequence>MADLNEWYNSVPQITRAWMTGSIVLPLLGRFGLLSTQYMFLSWDLFYTEFHIWRPLTALFFYPITPATGFNWLLMIYFMYNYSKACEKDVFTGRPADYLFMLLFFWITSTMLAFAFGIYFLLEPMVLAVLYVWAQSNKETIVSFWFGTRFKAVYLPWVLLGFNMILRGGGLNEITGIIIGHLYYFSMVQYPQENGTEPFISTPEFLRRWLPDTTGGFSGFGVPPRAGAPQAQQPNARPAQHSWGVGRTLGSD</sequence>
<proteinExistence type="predicted"/>
<accession>A0AC35TTV8</accession>
<dbReference type="WBParaSite" id="RSKR_0000431500.1">
    <property type="protein sequence ID" value="RSKR_0000431500.1"/>
    <property type="gene ID" value="RSKR_0000431500"/>
</dbReference>
<dbReference type="Proteomes" id="UP000095286">
    <property type="component" value="Unplaced"/>
</dbReference>
<name>A0AC35TTV8_9BILA</name>
<organism evidence="1 2">
    <name type="scientific">Rhabditophanes sp. KR3021</name>
    <dbReference type="NCBI Taxonomy" id="114890"/>
    <lineage>
        <taxon>Eukaryota</taxon>
        <taxon>Metazoa</taxon>
        <taxon>Ecdysozoa</taxon>
        <taxon>Nematoda</taxon>
        <taxon>Chromadorea</taxon>
        <taxon>Rhabditida</taxon>
        <taxon>Tylenchina</taxon>
        <taxon>Panagrolaimomorpha</taxon>
        <taxon>Strongyloidoidea</taxon>
        <taxon>Alloionematidae</taxon>
        <taxon>Rhabditophanes</taxon>
    </lineage>
</organism>
<reference evidence="2" key="1">
    <citation type="submission" date="2016-11" db="UniProtKB">
        <authorList>
            <consortium name="WormBaseParasite"/>
        </authorList>
    </citation>
    <scope>IDENTIFICATION</scope>
    <source>
        <strain evidence="2">KR3021</strain>
    </source>
</reference>
<evidence type="ECO:0000313" key="2">
    <source>
        <dbReference type="WBParaSite" id="RSKR_0000431500.1"/>
    </source>
</evidence>